<comment type="caution">
    <text evidence="2">The sequence shown here is derived from an EMBL/GenBank/DDBJ whole genome shotgun (WGS) entry which is preliminary data.</text>
</comment>
<reference evidence="2 3" key="1">
    <citation type="journal article" date="2014" name="PLoS Genet.">
        <title>Phylogenetically driven sequencing of extremely halophilic archaea reveals strategies for static and dynamic osmo-response.</title>
        <authorList>
            <person name="Becker E.A."/>
            <person name="Seitzer P.M."/>
            <person name="Tritt A."/>
            <person name="Larsen D."/>
            <person name="Krusor M."/>
            <person name="Yao A.I."/>
            <person name="Wu D."/>
            <person name="Madern D."/>
            <person name="Eisen J.A."/>
            <person name="Darling A.E."/>
            <person name="Facciotti M.T."/>
        </authorList>
    </citation>
    <scope>NUCLEOTIDE SEQUENCE [LARGE SCALE GENOMIC DNA]</scope>
    <source>
        <strain evidence="2 3">ATCC BAA-1512</strain>
    </source>
</reference>
<sequence>MLDYLGSLLAGLLIVWLFGVPAFNSAGHLLDTAIVLRALPSNAVSEVAEATDGDAVAIEGEVVVNEPAGEADRLVDQTDETVGLYVWRTVKPDMNNTIDVGSWTNLDSWSLRETRRPLDSGVEWGQFSVHNSDESLYVDPTWLREQYNTVSFPIEMGGWVGIESARFRHWVWSSPALRLTGDETTRTFDQIPDLFENIDATKYDDYHLNSRPVRDGDTVTVLGRYTVENGERVIRGGDGAPLAISDQGLDEYRRYLRRRLLKHGLSGVIAVTIPFALFILF</sequence>
<evidence type="ECO:0000256" key="1">
    <source>
        <dbReference type="SAM" id="Phobius"/>
    </source>
</evidence>
<name>M0IU68_9EURY</name>
<accession>M0IU68</accession>
<keyword evidence="1" id="KW-0812">Transmembrane</keyword>
<dbReference type="Proteomes" id="UP000011550">
    <property type="component" value="Unassembled WGS sequence"/>
</dbReference>
<organism evidence="2 3">
    <name type="scientific">Haloferax mucosum ATCC BAA-1512</name>
    <dbReference type="NCBI Taxonomy" id="662479"/>
    <lineage>
        <taxon>Archaea</taxon>
        <taxon>Methanobacteriati</taxon>
        <taxon>Methanobacteriota</taxon>
        <taxon>Stenosarchaea group</taxon>
        <taxon>Halobacteria</taxon>
        <taxon>Halobacteriales</taxon>
        <taxon>Haloferacaceae</taxon>
        <taxon>Haloferax</taxon>
    </lineage>
</organism>
<keyword evidence="1" id="KW-1133">Transmembrane helix</keyword>
<feature type="transmembrane region" description="Helical" evidence="1">
    <location>
        <begin position="6"/>
        <end position="27"/>
    </location>
</feature>
<feature type="transmembrane region" description="Helical" evidence="1">
    <location>
        <begin position="260"/>
        <end position="280"/>
    </location>
</feature>
<dbReference type="AlphaFoldDB" id="M0IU68"/>
<evidence type="ECO:0000313" key="2">
    <source>
        <dbReference type="EMBL" id="ELZ98994.1"/>
    </source>
</evidence>
<evidence type="ECO:0000313" key="3">
    <source>
        <dbReference type="Proteomes" id="UP000011550"/>
    </source>
</evidence>
<gene>
    <name evidence="2" type="ORF">C440_01520</name>
</gene>
<keyword evidence="1" id="KW-0472">Membrane</keyword>
<keyword evidence="3" id="KW-1185">Reference proteome</keyword>
<proteinExistence type="predicted"/>
<dbReference type="EMBL" id="AOLN01000001">
    <property type="protein sequence ID" value="ELZ98994.1"/>
    <property type="molecule type" value="Genomic_DNA"/>
</dbReference>
<protein>
    <submittedName>
        <fullName evidence="2">Uncharacterized protein</fullName>
    </submittedName>
</protein>
<dbReference type="RefSeq" id="WP_008317566.1">
    <property type="nucleotide sequence ID" value="NZ_AOLN01000001.1"/>
</dbReference>
<dbReference type="STRING" id="662479.C440_01520"/>
<dbReference type="PATRIC" id="fig|662479.7.peg.315"/>